<dbReference type="Gene3D" id="3.30.1330.60">
    <property type="entry name" value="OmpA-like domain"/>
    <property type="match status" value="1"/>
</dbReference>
<dbReference type="RefSeq" id="WP_143006712.1">
    <property type="nucleotide sequence ID" value="NZ_FNAG01000012.1"/>
</dbReference>
<feature type="domain" description="OmpA-like" evidence="3">
    <location>
        <begin position="314"/>
        <end position="429"/>
    </location>
</feature>
<accession>A0A1G6Z544</accession>
<dbReference type="InterPro" id="IPR024370">
    <property type="entry name" value="PBP_domain"/>
</dbReference>
<name>A0A1G6Z544_9GAMM</name>
<evidence type="ECO:0000313" key="5">
    <source>
        <dbReference type="Proteomes" id="UP000199603"/>
    </source>
</evidence>
<keyword evidence="5" id="KW-1185">Reference proteome</keyword>
<dbReference type="Gene3D" id="3.40.190.10">
    <property type="entry name" value="Periplasmic binding protein-like II"/>
    <property type="match status" value="2"/>
</dbReference>
<protein>
    <submittedName>
        <fullName evidence="4">Phosphate ABC transporter substrate-binding protein, PhoT family</fullName>
    </submittedName>
</protein>
<dbReference type="SUPFAM" id="SSF53850">
    <property type="entry name" value="Periplasmic binding protein-like II"/>
    <property type="match status" value="1"/>
</dbReference>
<dbReference type="PANTHER" id="PTHR30570:SF1">
    <property type="entry name" value="PHOSPHATE-BINDING PROTEIN PSTS"/>
    <property type="match status" value="1"/>
</dbReference>
<evidence type="ECO:0000259" key="3">
    <source>
        <dbReference type="PROSITE" id="PS51123"/>
    </source>
</evidence>
<evidence type="ECO:0000256" key="1">
    <source>
        <dbReference type="ARBA" id="ARBA00022729"/>
    </source>
</evidence>
<dbReference type="PROSITE" id="PS51257">
    <property type="entry name" value="PROKAR_LIPOPROTEIN"/>
    <property type="match status" value="1"/>
</dbReference>
<sequence>MQRLNRGGFCAYLVVILWLALGCGPTLAQPLRIHGSNTVGERLMPALVEAWLGAQGHRELRREPQALDELVIHAGDGIRVQLHSHGSSTGFADLESGRADLAMSSRPISEAERARLGAVREVVIALDGLAVIVHPANPLRQIELRDLRRVFAGELGDWSLLGRSAGRIALHARDDRSGTYDTFRSLVLGNAPLSPRAQRYESTEALAAAVASDPNAIGFVGLAGVQGVRALAVADGALARAPSAREVAVEDYALARRLFLYAPARADGRLQSLLDFVLSDAGQRIVERTGFVSQRVQAFAPELTSDAPLAYRQLVEGARRLSLNLRFDEGSIAPDSKALADLERLASFMREPAQRGRELLLIGFADAGEVTPLQAEALSNDRADQVADRMEALGLRPRTVRGLGGQLLLSSDNSPRGRARNRRVEVWLR</sequence>
<dbReference type="CDD" id="cd13653">
    <property type="entry name" value="PBP2_phosphate_like_1"/>
    <property type="match status" value="1"/>
</dbReference>
<dbReference type="Pfam" id="PF12849">
    <property type="entry name" value="PBP_like_2"/>
    <property type="match status" value="1"/>
</dbReference>
<dbReference type="AlphaFoldDB" id="A0A1G6Z544"/>
<dbReference type="InterPro" id="IPR050811">
    <property type="entry name" value="Phosphate_ABC_transporter"/>
</dbReference>
<dbReference type="CDD" id="cd07185">
    <property type="entry name" value="OmpA_C-like"/>
    <property type="match status" value="1"/>
</dbReference>
<dbReference type="InterPro" id="IPR036737">
    <property type="entry name" value="OmpA-like_sf"/>
</dbReference>
<proteinExistence type="predicted"/>
<gene>
    <name evidence="4" type="ORF">SAMN04488509_11252</name>
</gene>
<dbReference type="STRING" id="265719.SAMN04488509_11252"/>
<dbReference type="GO" id="GO:0016020">
    <property type="term" value="C:membrane"/>
    <property type="evidence" value="ECO:0007669"/>
    <property type="project" value="UniProtKB-UniRule"/>
</dbReference>
<dbReference type="InterPro" id="IPR006665">
    <property type="entry name" value="OmpA-like"/>
</dbReference>
<organism evidence="4 5">
    <name type="scientific">Aquimonas voraii</name>
    <dbReference type="NCBI Taxonomy" id="265719"/>
    <lineage>
        <taxon>Bacteria</taxon>
        <taxon>Pseudomonadati</taxon>
        <taxon>Pseudomonadota</taxon>
        <taxon>Gammaproteobacteria</taxon>
        <taxon>Lysobacterales</taxon>
        <taxon>Lysobacteraceae</taxon>
        <taxon>Aquimonas</taxon>
    </lineage>
</organism>
<keyword evidence="1" id="KW-0732">Signal</keyword>
<dbReference type="PANTHER" id="PTHR30570">
    <property type="entry name" value="PERIPLASMIC PHOSPHATE BINDING COMPONENT OF PHOSPHATE ABC TRANSPORTER"/>
    <property type="match status" value="1"/>
</dbReference>
<dbReference type="Pfam" id="PF00691">
    <property type="entry name" value="OmpA"/>
    <property type="match status" value="1"/>
</dbReference>
<reference evidence="4 5" key="1">
    <citation type="submission" date="2016-10" db="EMBL/GenBank/DDBJ databases">
        <authorList>
            <person name="de Groot N.N."/>
        </authorList>
    </citation>
    <scope>NUCLEOTIDE SEQUENCE [LARGE SCALE GENOMIC DNA]</scope>
    <source>
        <strain evidence="4 5">DSM 16957</strain>
    </source>
</reference>
<dbReference type="PROSITE" id="PS51123">
    <property type="entry name" value="OMPA_2"/>
    <property type="match status" value="1"/>
</dbReference>
<dbReference type="OrthoDB" id="9790048at2"/>
<dbReference type="SUPFAM" id="SSF103088">
    <property type="entry name" value="OmpA-like"/>
    <property type="match status" value="1"/>
</dbReference>
<dbReference type="Proteomes" id="UP000199603">
    <property type="component" value="Unassembled WGS sequence"/>
</dbReference>
<evidence type="ECO:0000256" key="2">
    <source>
        <dbReference type="PROSITE-ProRule" id="PRU00473"/>
    </source>
</evidence>
<evidence type="ECO:0000313" key="4">
    <source>
        <dbReference type="EMBL" id="SDD97651.1"/>
    </source>
</evidence>
<dbReference type="EMBL" id="FNAG01000012">
    <property type="protein sequence ID" value="SDD97651.1"/>
    <property type="molecule type" value="Genomic_DNA"/>
</dbReference>
<keyword evidence="2" id="KW-0472">Membrane</keyword>